<feature type="compositionally biased region" description="Basic and acidic residues" evidence="9">
    <location>
        <begin position="363"/>
        <end position="379"/>
    </location>
</feature>
<keyword evidence="8" id="KW-0539">Nucleus</keyword>
<comment type="caution">
    <text evidence="10">The sequence shown here is derived from an EMBL/GenBank/DDBJ whole genome shotgun (WGS) entry which is preliminary data.</text>
</comment>
<feature type="compositionally biased region" description="Basic and acidic residues" evidence="9">
    <location>
        <begin position="543"/>
        <end position="552"/>
    </location>
</feature>
<evidence type="ECO:0000256" key="3">
    <source>
        <dbReference type="ARBA" id="ARBA00021438"/>
    </source>
</evidence>
<dbReference type="EMBL" id="JAACJO010000011">
    <property type="protein sequence ID" value="KAF5352767.1"/>
    <property type="molecule type" value="Genomic_DNA"/>
</dbReference>
<sequence>MATFKEPQQLPQDLLLISEFVDIQQEPSLPLHLSQKDPDDIASSGSEIESEDEIEKDLTALQDDEDDGGEKPISSDSSSSSESDSESESEDGSHAQTSTAKAPPQDDDEDESTLPSATMYLQTKNEVADAAITIPDLEEVGIDEELERVGEVMSVVGDTAIVKGLSSGFDNRGSERALDSDTLLVFGDRKVMGYIYETFGPTSQPFYQIKYSQSYPLNPEKVQVGREVFHLPRRSHFVFVNLLKQFKGSDASNVHDEEPGEDEIEFSDDEAEAAYRSRLKHKRGRERSMSASSSRHSTPVPSQMRDQDMMTESVLNKSAFDEHGPYDLDYGAGPSRPTPKPYDDPYSITFSTSNPEGSTTDSRMGERSERPVTSKDGNHFHSSQARVRGRGRGRGKRITSHSQSAFARDGSHRHFTSAASPRIDTYDPRSPQESFPTPFMRAQGNQAFTFTPSGNAGSTWGYPEPSFGQSQNQQSYMFPGQSYQASYVPPSTFVQPHINPRFASAFGFQLGPSTTSSTTNLSAIGATPQDWMEQWTAPSTDVSEPKPEQPGT</sequence>
<evidence type="ECO:0000256" key="7">
    <source>
        <dbReference type="ARBA" id="ARBA00022884"/>
    </source>
</evidence>
<dbReference type="Pfam" id="PF04410">
    <property type="entry name" value="Gar1"/>
    <property type="match status" value="1"/>
</dbReference>
<evidence type="ECO:0000256" key="5">
    <source>
        <dbReference type="ARBA" id="ARBA00022552"/>
    </source>
</evidence>
<feature type="region of interest" description="Disordered" evidence="9">
    <location>
        <begin position="28"/>
        <end position="113"/>
    </location>
</feature>
<evidence type="ECO:0000256" key="6">
    <source>
        <dbReference type="ARBA" id="ARBA00022553"/>
    </source>
</evidence>
<dbReference type="SUPFAM" id="SSF50447">
    <property type="entry name" value="Translation proteins"/>
    <property type="match status" value="1"/>
</dbReference>
<feature type="region of interest" description="Disordered" evidence="9">
    <location>
        <begin position="511"/>
        <end position="552"/>
    </location>
</feature>
<dbReference type="Proteomes" id="UP000559027">
    <property type="component" value="Unassembled WGS sequence"/>
</dbReference>
<feature type="compositionally biased region" description="Acidic residues" evidence="9">
    <location>
        <begin position="258"/>
        <end position="272"/>
    </location>
</feature>
<dbReference type="InterPro" id="IPR007504">
    <property type="entry name" value="H/ACA_rnp_Gar1/Naf1"/>
</dbReference>
<dbReference type="Gene3D" id="2.40.10.230">
    <property type="entry name" value="Probable tRNA pseudouridine synthase domain"/>
    <property type="match status" value="1"/>
</dbReference>
<dbReference type="InterPro" id="IPR038664">
    <property type="entry name" value="Gar1/Naf1_Cbf5-bd_sf"/>
</dbReference>
<dbReference type="GO" id="GO:0001522">
    <property type="term" value="P:pseudouridine synthesis"/>
    <property type="evidence" value="ECO:0007669"/>
    <property type="project" value="InterPro"/>
</dbReference>
<evidence type="ECO:0000256" key="9">
    <source>
        <dbReference type="SAM" id="MobiDB-lite"/>
    </source>
</evidence>
<evidence type="ECO:0000256" key="4">
    <source>
        <dbReference type="ARBA" id="ARBA00022517"/>
    </source>
</evidence>
<comment type="similarity">
    <text evidence="2">Belongs to the NAF1 family.</text>
</comment>
<comment type="subcellular location">
    <subcellularLocation>
        <location evidence="1">Nucleus</location>
    </subcellularLocation>
</comment>
<dbReference type="PANTHER" id="PTHR31633:SF1">
    <property type="entry name" value="H_ACA RIBONUCLEOPROTEIN COMPLEX NON-CORE SUBUNIT NAF1"/>
    <property type="match status" value="1"/>
</dbReference>
<accession>A0A8H5FXV9</accession>
<protein>
    <recommendedName>
        <fullName evidence="3">H/ACA ribonucleoprotein complex non-core subunit NAF1</fullName>
    </recommendedName>
</protein>
<dbReference type="AlphaFoldDB" id="A0A8H5FXV9"/>
<dbReference type="InterPro" id="IPR009000">
    <property type="entry name" value="Transl_B-barrel_sf"/>
</dbReference>
<evidence type="ECO:0000256" key="2">
    <source>
        <dbReference type="ARBA" id="ARBA00009801"/>
    </source>
</evidence>
<dbReference type="InterPro" id="IPR040309">
    <property type="entry name" value="Naf1"/>
</dbReference>
<evidence type="ECO:0000313" key="10">
    <source>
        <dbReference type="EMBL" id="KAF5352767.1"/>
    </source>
</evidence>
<dbReference type="GO" id="GO:0003723">
    <property type="term" value="F:RNA binding"/>
    <property type="evidence" value="ECO:0007669"/>
    <property type="project" value="UniProtKB-KW"/>
</dbReference>
<dbReference type="GO" id="GO:0006364">
    <property type="term" value="P:rRNA processing"/>
    <property type="evidence" value="ECO:0007669"/>
    <property type="project" value="UniProtKB-KW"/>
</dbReference>
<keyword evidence="4" id="KW-0690">Ribosome biogenesis</keyword>
<keyword evidence="7" id="KW-0694">RNA-binding</keyword>
<feature type="compositionally biased region" description="Basic residues" evidence="9">
    <location>
        <begin position="387"/>
        <end position="399"/>
    </location>
</feature>
<feature type="compositionally biased region" description="Polar residues" evidence="9">
    <location>
        <begin position="348"/>
        <end position="362"/>
    </location>
</feature>
<name>A0A8H5FXV9_9AGAR</name>
<evidence type="ECO:0000256" key="8">
    <source>
        <dbReference type="ARBA" id="ARBA00023242"/>
    </source>
</evidence>
<organism evidence="10 11">
    <name type="scientific">Leucocoprinus leucothites</name>
    <dbReference type="NCBI Taxonomy" id="201217"/>
    <lineage>
        <taxon>Eukaryota</taxon>
        <taxon>Fungi</taxon>
        <taxon>Dikarya</taxon>
        <taxon>Basidiomycota</taxon>
        <taxon>Agaricomycotina</taxon>
        <taxon>Agaricomycetes</taxon>
        <taxon>Agaricomycetidae</taxon>
        <taxon>Agaricales</taxon>
        <taxon>Agaricineae</taxon>
        <taxon>Agaricaceae</taxon>
        <taxon>Leucocoprinus</taxon>
    </lineage>
</organism>
<dbReference type="OrthoDB" id="21550at2759"/>
<dbReference type="PANTHER" id="PTHR31633">
    <property type="entry name" value="H/ACA RIBONUCLEOPROTEIN COMPLEX NON-CORE SUBUNIT NAF1"/>
    <property type="match status" value="1"/>
</dbReference>
<feature type="compositionally biased region" description="Polar residues" evidence="9">
    <location>
        <begin position="511"/>
        <end position="522"/>
    </location>
</feature>
<keyword evidence="6" id="KW-0597">Phosphoprotein</keyword>
<dbReference type="GO" id="GO:0000493">
    <property type="term" value="P:box H/ACA snoRNP assembly"/>
    <property type="evidence" value="ECO:0007669"/>
    <property type="project" value="InterPro"/>
</dbReference>
<feature type="region of interest" description="Disordered" evidence="9">
    <location>
        <begin position="250"/>
        <end position="307"/>
    </location>
</feature>
<dbReference type="GO" id="GO:0005634">
    <property type="term" value="C:nucleus"/>
    <property type="evidence" value="ECO:0007669"/>
    <property type="project" value="UniProtKB-SubCell"/>
</dbReference>
<evidence type="ECO:0000313" key="11">
    <source>
        <dbReference type="Proteomes" id="UP000559027"/>
    </source>
</evidence>
<evidence type="ECO:0000256" key="1">
    <source>
        <dbReference type="ARBA" id="ARBA00004123"/>
    </source>
</evidence>
<reference evidence="10 11" key="1">
    <citation type="journal article" date="2020" name="ISME J.">
        <title>Uncovering the hidden diversity of litter-decomposition mechanisms in mushroom-forming fungi.</title>
        <authorList>
            <person name="Floudas D."/>
            <person name="Bentzer J."/>
            <person name="Ahren D."/>
            <person name="Johansson T."/>
            <person name="Persson P."/>
            <person name="Tunlid A."/>
        </authorList>
    </citation>
    <scope>NUCLEOTIDE SEQUENCE [LARGE SCALE GENOMIC DNA]</scope>
    <source>
        <strain evidence="10 11">CBS 146.42</strain>
    </source>
</reference>
<gene>
    <name evidence="10" type="ORF">D9756_005892</name>
</gene>
<keyword evidence="11" id="KW-1185">Reference proteome</keyword>
<keyword evidence="5" id="KW-0698">rRNA processing</keyword>
<dbReference type="GO" id="GO:0005732">
    <property type="term" value="C:sno(s)RNA-containing ribonucleoprotein complex"/>
    <property type="evidence" value="ECO:0007669"/>
    <property type="project" value="InterPro"/>
</dbReference>
<proteinExistence type="inferred from homology"/>
<feature type="region of interest" description="Disordered" evidence="9">
    <location>
        <begin position="321"/>
        <end position="415"/>
    </location>
</feature>